<dbReference type="Proteomes" id="UP000053477">
    <property type="component" value="Unassembled WGS sequence"/>
</dbReference>
<feature type="compositionally biased region" description="Basic and acidic residues" evidence="1">
    <location>
        <begin position="666"/>
        <end position="677"/>
    </location>
</feature>
<accession>A0A0H2R7B7</accession>
<name>A0A0H2R7B7_9AGAM</name>
<sequence>MPDEDGLQLVRTRSQSSISTSATADNLIGVGRTMDNLLQRVGKRIESLLNRGADRLGMGPTHVAQEIRILCRHEELQFYQRCSLPPRQLSEKERDKVKKRCKKLLEFVESRVLSTQLAALDELTALAIEDSLIRTIFSECGLGYLEPKYEEPDVFLRNAKALASIEEIETHGLWHSLYSYYSSKLDLFSCGIFRITGEEVIKFHDLYGKSLKKSLLQENSKLFGNICRVFVMSNTENQVLKKIILRWDEPFNYRRPQLSLSDGIWPLTALGSSLKAWEVAELKYYSSPCVELLSKLTDSEDIDKHICHLEHFSDLSSWLKTSSFSYWRTISRAMEILSQNAAESVSQVLAERLTVAGGSLNRYCRLHFRREFEHMFDKISETFRIHSNETICLDVVLFNSKEVIYIEIDEQNSFDATGHFPILAGYDEFGRALYLAEVYDWSSRYLTRVLDGSSFAVFEDEHGVSLYSETFGVFVLRFDPVDYRCGHSTCCGFEGAMDPTGPLHWRRVWPVEDPILQSSMDLETYGYLKQMVDECTEDVRLEATYKEQLESDTRETQNLANGYSPSIEDLQYFSALPFAENHAVAPIPSDGGRAIDEPHQVISINEINGPASIRREPGILSDRAAISKTSNEEYFASDDLEVELEPLSKPLESRQGPEDASHIVLPETERSEAHDDGANSATCKAGASEEEEHEGDAKYWKQKFLQLQEENAALRARHHDTQL</sequence>
<keyword evidence="3" id="KW-1185">Reference proteome</keyword>
<evidence type="ECO:0000256" key="1">
    <source>
        <dbReference type="SAM" id="MobiDB-lite"/>
    </source>
</evidence>
<protein>
    <submittedName>
        <fullName evidence="2">Uncharacterized protein</fullName>
    </submittedName>
</protein>
<dbReference type="EMBL" id="KQ086151">
    <property type="protein sequence ID" value="KLO07252.1"/>
    <property type="molecule type" value="Genomic_DNA"/>
</dbReference>
<organism evidence="2 3">
    <name type="scientific">Schizopora paradoxa</name>
    <dbReference type="NCBI Taxonomy" id="27342"/>
    <lineage>
        <taxon>Eukaryota</taxon>
        <taxon>Fungi</taxon>
        <taxon>Dikarya</taxon>
        <taxon>Basidiomycota</taxon>
        <taxon>Agaricomycotina</taxon>
        <taxon>Agaricomycetes</taxon>
        <taxon>Hymenochaetales</taxon>
        <taxon>Schizoporaceae</taxon>
        <taxon>Schizopora</taxon>
    </lineage>
</organism>
<gene>
    <name evidence="2" type="ORF">SCHPADRAFT_894811</name>
</gene>
<evidence type="ECO:0000313" key="2">
    <source>
        <dbReference type="EMBL" id="KLO07252.1"/>
    </source>
</evidence>
<evidence type="ECO:0000313" key="3">
    <source>
        <dbReference type="Proteomes" id="UP000053477"/>
    </source>
</evidence>
<reference evidence="2 3" key="1">
    <citation type="submission" date="2015-04" db="EMBL/GenBank/DDBJ databases">
        <title>Complete genome sequence of Schizopora paradoxa KUC8140, a cosmopolitan wood degrader in East Asia.</title>
        <authorList>
            <consortium name="DOE Joint Genome Institute"/>
            <person name="Min B."/>
            <person name="Park H."/>
            <person name="Jang Y."/>
            <person name="Kim J.-J."/>
            <person name="Kim K.H."/>
            <person name="Pangilinan J."/>
            <person name="Lipzen A."/>
            <person name="Riley R."/>
            <person name="Grigoriev I.V."/>
            <person name="Spatafora J.W."/>
            <person name="Choi I.-G."/>
        </authorList>
    </citation>
    <scope>NUCLEOTIDE SEQUENCE [LARGE SCALE GENOMIC DNA]</scope>
    <source>
        <strain evidence="2 3">KUC8140</strain>
    </source>
</reference>
<dbReference type="AlphaFoldDB" id="A0A0H2R7B7"/>
<feature type="region of interest" description="Disordered" evidence="1">
    <location>
        <begin position="666"/>
        <end position="697"/>
    </location>
</feature>
<proteinExistence type="predicted"/>
<dbReference type="InParanoid" id="A0A0H2R7B7"/>